<dbReference type="CDD" id="cd06171">
    <property type="entry name" value="Sigma70_r4"/>
    <property type="match status" value="1"/>
</dbReference>
<evidence type="ECO:0000256" key="6">
    <source>
        <dbReference type="RuleBase" id="RU000716"/>
    </source>
</evidence>
<keyword evidence="3 6" id="KW-0731">Sigma factor</keyword>
<dbReference type="InterPro" id="IPR007627">
    <property type="entry name" value="RNA_pol_sigma70_r2"/>
</dbReference>
<evidence type="ECO:0000256" key="3">
    <source>
        <dbReference type="ARBA" id="ARBA00023082"/>
    </source>
</evidence>
<dbReference type="InterPro" id="IPR039425">
    <property type="entry name" value="RNA_pol_sigma-70-like"/>
</dbReference>
<comment type="caution">
    <text evidence="11">The sequence shown here is derived from an EMBL/GenBank/DDBJ whole genome shotgun (WGS) entry which is preliminary data.</text>
</comment>
<evidence type="ECO:0000256" key="7">
    <source>
        <dbReference type="SAM" id="Coils"/>
    </source>
</evidence>
<keyword evidence="2 6" id="KW-0805">Transcription regulation</keyword>
<protein>
    <recommendedName>
        <fullName evidence="6">RNA polymerase sigma factor</fullName>
    </recommendedName>
</protein>
<keyword evidence="5 6" id="KW-0804">Transcription</keyword>
<sequence>MHAAARDERRQPVARRHLRAVDADATPGQEAAAASRDRLTRLLIEAGTGDAEAFAQVYAEVVDQVLRVAVRVVRDPDMAEDIAQEALVEAWRKAPEFDASRGGARTWILTIAHRRAVDRVRREQRQRDQIEAEAAVVERDERPADQDVVIEVDFREWQSERIRTALASLSDLQREAIELAYYGGQTHTEVSEHLGIPLGTAKTRIRDGLTRLRETLKEVQR</sequence>
<evidence type="ECO:0000313" key="11">
    <source>
        <dbReference type="EMBL" id="GIG53376.1"/>
    </source>
</evidence>
<evidence type="ECO:0000259" key="9">
    <source>
        <dbReference type="Pfam" id="PF04542"/>
    </source>
</evidence>
<dbReference type="NCBIfam" id="TIGR02937">
    <property type="entry name" value="sigma70-ECF"/>
    <property type="match status" value="1"/>
</dbReference>
<name>A0A919Q1W1_9MICO</name>
<evidence type="ECO:0000313" key="12">
    <source>
        <dbReference type="Proteomes" id="UP000652354"/>
    </source>
</evidence>
<reference evidence="11" key="1">
    <citation type="submission" date="2021-01" db="EMBL/GenBank/DDBJ databases">
        <title>Whole genome shotgun sequence of Demequina activiva NBRC 110675.</title>
        <authorList>
            <person name="Komaki H."/>
            <person name="Tamura T."/>
        </authorList>
    </citation>
    <scope>NUCLEOTIDE SEQUENCE</scope>
    <source>
        <strain evidence="11">NBRC 110675</strain>
    </source>
</reference>
<dbReference type="InterPro" id="IPR013324">
    <property type="entry name" value="RNA_pol_sigma_r3/r4-like"/>
</dbReference>
<feature type="domain" description="RNA polymerase sigma-70 region 2" evidence="9">
    <location>
        <begin position="58"/>
        <end position="125"/>
    </location>
</feature>
<gene>
    <name evidence="11" type="ORF">Dac01nite_01280</name>
</gene>
<dbReference type="Proteomes" id="UP000652354">
    <property type="component" value="Unassembled WGS sequence"/>
</dbReference>
<dbReference type="PROSITE" id="PS01063">
    <property type="entry name" value="SIGMA70_ECF"/>
    <property type="match status" value="1"/>
</dbReference>
<dbReference type="PANTHER" id="PTHR43133:SF66">
    <property type="entry name" value="ECF RNA POLYMERASE SIGMA FACTOR SIGK"/>
    <property type="match status" value="1"/>
</dbReference>
<feature type="compositionally biased region" description="Basic and acidic residues" evidence="8">
    <location>
        <begin position="1"/>
        <end position="11"/>
    </location>
</feature>
<dbReference type="AlphaFoldDB" id="A0A919Q1W1"/>
<dbReference type="SUPFAM" id="SSF88659">
    <property type="entry name" value="Sigma3 and sigma4 domains of RNA polymerase sigma factors"/>
    <property type="match status" value="1"/>
</dbReference>
<dbReference type="Pfam" id="PF04545">
    <property type="entry name" value="Sigma70_r4"/>
    <property type="match status" value="1"/>
</dbReference>
<evidence type="ECO:0000256" key="2">
    <source>
        <dbReference type="ARBA" id="ARBA00023015"/>
    </source>
</evidence>
<dbReference type="InterPro" id="IPR000838">
    <property type="entry name" value="RNA_pol_sigma70_ECF_CS"/>
</dbReference>
<dbReference type="InterPro" id="IPR014284">
    <property type="entry name" value="RNA_pol_sigma-70_dom"/>
</dbReference>
<feature type="domain" description="RNA polymerase sigma-70 region 4" evidence="10">
    <location>
        <begin position="165"/>
        <end position="214"/>
    </location>
</feature>
<dbReference type="Gene3D" id="1.10.1740.10">
    <property type="match status" value="1"/>
</dbReference>
<evidence type="ECO:0000259" key="10">
    <source>
        <dbReference type="Pfam" id="PF04545"/>
    </source>
</evidence>
<feature type="region of interest" description="Disordered" evidence="8">
    <location>
        <begin position="1"/>
        <end position="32"/>
    </location>
</feature>
<organism evidence="11 12">
    <name type="scientific">Demequina activiva</name>
    <dbReference type="NCBI Taxonomy" id="1582364"/>
    <lineage>
        <taxon>Bacteria</taxon>
        <taxon>Bacillati</taxon>
        <taxon>Actinomycetota</taxon>
        <taxon>Actinomycetes</taxon>
        <taxon>Micrococcales</taxon>
        <taxon>Demequinaceae</taxon>
        <taxon>Demequina</taxon>
    </lineage>
</organism>
<accession>A0A919Q1W1</accession>
<comment type="similarity">
    <text evidence="1 6">Belongs to the sigma-70 factor family. ECF subfamily.</text>
</comment>
<dbReference type="EMBL" id="BONR01000001">
    <property type="protein sequence ID" value="GIG53376.1"/>
    <property type="molecule type" value="Genomic_DNA"/>
</dbReference>
<dbReference type="PANTHER" id="PTHR43133">
    <property type="entry name" value="RNA POLYMERASE ECF-TYPE SIGMA FACTO"/>
    <property type="match status" value="1"/>
</dbReference>
<evidence type="ECO:0000256" key="8">
    <source>
        <dbReference type="SAM" id="MobiDB-lite"/>
    </source>
</evidence>
<dbReference type="Pfam" id="PF04542">
    <property type="entry name" value="Sigma70_r2"/>
    <property type="match status" value="1"/>
</dbReference>
<dbReference type="InterPro" id="IPR036388">
    <property type="entry name" value="WH-like_DNA-bd_sf"/>
</dbReference>
<keyword evidence="4 6" id="KW-0238">DNA-binding</keyword>
<dbReference type="GO" id="GO:0016987">
    <property type="term" value="F:sigma factor activity"/>
    <property type="evidence" value="ECO:0007669"/>
    <property type="project" value="UniProtKB-KW"/>
</dbReference>
<evidence type="ECO:0000256" key="1">
    <source>
        <dbReference type="ARBA" id="ARBA00010641"/>
    </source>
</evidence>
<keyword evidence="12" id="KW-1185">Reference proteome</keyword>
<evidence type="ECO:0000256" key="4">
    <source>
        <dbReference type="ARBA" id="ARBA00023125"/>
    </source>
</evidence>
<evidence type="ECO:0000256" key="5">
    <source>
        <dbReference type="ARBA" id="ARBA00023163"/>
    </source>
</evidence>
<feature type="coiled-coil region" evidence="7">
    <location>
        <begin position="113"/>
        <end position="140"/>
    </location>
</feature>
<dbReference type="Gene3D" id="1.10.10.10">
    <property type="entry name" value="Winged helix-like DNA-binding domain superfamily/Winged helix DNA-binding domain"/>
    <property type="match status" value="1"/>
</dbReference>
<dbReference type="GO" id="GO:0003677">
    <property type="term" value="F:DNA binding"/>
    <property type="evidence" value="ECO:0007669"/>
    <property type="project" value="UniProtKB-KW"/>
</dbReference>
<dbReference type="GO" id="GO:0006352">
    <property type="term" value="P:DNA-templated transcription initiation"/>
    <property type="evidence" value="ECO:0007669"/>
    <property type="project" value="InterPro"/>
</dbReference>
<keyword evidence="7" id="KW-0175">Coiled coil</keyword>
<dbReference type="InterPro" id="IPR013325">
    <property type="entry name" value="RNA_pol_sigma_r2"/>
</dbReference>
<proteinExistence type="inferred from homology"/>
<dbReference type="RefSeq" id="WP_203652851.1">
    <property type="nucleotide sequence ID" value="NZ_BONR01000001.1"/>
</dbReference>
<dbReference type="InterPro" id="IPR007630">
    <property type="entry name" value="RNA_pol_sigma70_r4"/>
</dbReference>
<dbReference type="SUPFAM" id="SSF88946">
    <property type="entry name" value="Sigma2 domain of RNA polymerase sigma factors"/>
    <property type="match status" value="1"/>
</dbReference>